<feature type="domain" description="Response regulatory" evidence="3">
    <location>
        <begin position="6"/>
        <end position="122"/>
    </location>
</feature>
<dbReference type="EMBL" id="BMPZ01000003">
    <property type="protein sequence ID" value="GGI78325.1"/>
    <property type="molecule type" value="Genomic_DNA"/>
</dbReference>
<feature type="domain" description="GGDEF" evidence="5">
    <location>
        <begin position="291"/>
        <end position="424"/>
    </location>
</feature>
<evidence type="ECO:0000256" key="1">
    <source>
        <dbReference type="ARBA" id="ARBA00001946"/>
    </source>
</evidence>
<sequence length="693" mass="78569">MHLNETILIVDDDEMTRLLLVQALVSLGVSTIEAVDGEEAMQQFERHLPELVLLDVDLPKCNGFEVCKAIRRTPKGADVPIVMITGKDDTASIEQAYQFGATDFIVKPINWALIAHHVRYVLRSSRNFKALKASESKLEYAQEFAKLGHWRLDLQQDVLQISRPLAKMFQLDDIEFPHGLSRFLNLVHPSERLHVKALFQNAINTRQRFDLDVRMILLNERLVHAHMQGQVVVDDGVEYLSGVLQDISELKESQAQITHIAHHDPLTDLPNRVLFQQQLESSIVRAKRNQTKLALLYIDLDRFKNINDSLGHDMGDLLLQEVAKRITSKLRTYDLLARLGGDEFAIILEPIKQDEEALLMTHQLLDIFEAPFALKCKTAYARGSIGICLFPDNGTSAEELQRNADSAMYQAKRASAQHFAFYSHALTAQAQHQWTIENGLRNAIEQQDFELVYQPKVAIDTQEVVGVEALLRWTPFDKASIPPNIFIPIAEETGLIIAIGEWVIQQAISQLQRWQNTNRRELSIAINVSGRQLHSQHFTEFVETSLEAAQVRTGLLEFEMTEEYLVSTTETETCLATLERLKILGIRLAIDDFGTGYSSYAQLKNLPIHTLKIDKSFIDNLPEDSKNLAIVKSMINLADNLGMQVVAEGVETHKQLQCLRQHGAHLVQGFYFAKPVAPEMLEQTIEEIKNKRP</sequence>
<dbReference type="AlphaFoldDB" id="A0A917JRM7"/>
<dbReference type="InterPro" id="IPR001633">
    <property type="entry name" value="EAL_dom"/>
</dbReference>
<dbReference type="FunFam" id="3.30.70.270:FF:000001">
    <property type="entry name" value="Diguanylate cyclase domain protein"/>
    <property type="match status" value="1"/>
</dbReference>
<dbReference type="PROSITE" id="PS50883">
    <property type="entry name" value="EAL"/>
    <property type="match status" value="1"/>
</dbReference>
<dbReference type="PROSITE" id="PS50110">
    <property type="entry name" value="RESPONSE_REGULATORY"/>
    <property type="match status" value="1"/>
</dbReference>
<reference evidence="6" key="2">
    <citation type="submission" date="2020-09" db="EMBL/GenBank/DDBJ databases">
        <authorList>
            <person name="Sun Q."/>
            <person name="Ohkuma M."/>
        </authorList>
    </citation>
    <scope>NUCLEOTIDE SEQUENCE</scope>
    <source>
        <strain evidence="6">JCM 30804</strain>
    </source>
</reference>
<reference evidence="6" key="1">
    <citation type="journal article" date="2014" name="Int. J. Syst. Evol. Microbiol.">
        <title>Complete genome sequence of Corynebacterium casei LMG S-19264T (=DSM 44701T), isolated from a smear-ripened cheese.</title>
        <authorList>
            <consortium name="US DOE Joint Genome Institute (JGI-PGF)"/>
            <person name="Walter F."/>
            <person name="Albersmeier A."/>
            <person name="Kalinowski J."/>
            <person name="Ruckert C."/>
        </authorList>
    </citation>
    <scope>NUCLEOTIDE SEQUENCE</scope>
    <source>
        <strain evidence="6">JCM 30804</strain>
    </source>
</reference>
<evidence type="ECO:0000313" key="6">
    <source>
        <dbReference type="EMBL" id="GGI78325.1"/>
    </source>
</evidence>
<dbReference type="GO" id="GO:0000160">
    <property type="term" value="P:phosphorelay signal transduction system"/>
    <property type="evidence" value="ECO:0007669"/>
    <property type="project" value="InterPro"/>
</dbReference>
<dbReference type="InterPro" id="IPR001610">
    <property type="entry name" value="PAC"/>
</dbReference>
<dbReference type="CDD" id="cd01949">
    <property type="entry name" value="GGDEF"/>
    <property type="match status" value="1"/>
</dbReference>
<feature type="modified residue" description="4-aspartylphosphate" evidence="2">
    <location>
        <position position="55"/>
    </location>
</feature>
<dbReference type="NCBIfam" id="TIGR00254">
    <property type="entry name" value="GGDEF"/>
    <property type="match status" value="1"/>
</dbReference>
<dbReference type="SUPFAM" id="SSF52172">
    <property type="entry name" value="CheY-like"/>
    <property type="match status" value="1"/>
</dbReference>
<protein>
    <submittedName>
        <fullName evidence="6">Two-component system response regulator</fullName>
    </submittedName>
</protein>
<gene>
    <name evidence="6" type="ORF">GCM10009332_14640</name>
</gene>
<dbReference type="InterPro" id="IPR035919">
    <property type="entry name" value="EAL_sf"/>
</dbReference>
<dbReference type="Gene3D" id="3.20.20.450">
    <property type="entry name" value="EAL domain"/>
    <property type="match status" value="1"/>
</dbReference>
<dbReference type="PANTHER" id="PTHR44757:SF2">
    <property type="entry name" value="BIOFILM ARCHITECTURE MAINTENANCE PROTEIN MBAA"/>
    <property type="match status" value="1"/>
</dbReference>
<dbReference type="Pfam" id="PF00990">
    <property type="entry name" value="GGDEF"/>
    <property type="match status" value="1"/>
</dbReference>
<name>A0A917JRM7_9GAMM</name>
<dbReference type="InterPro" id="IPR013655">
    <property type="entry name" value="PAS_fold_3"/>
</dbReference>
<dbReference type="InterPro" id="IPR001789">
    <property type="entry name" value="Sig_transdc_resp-reg_receiver"/>
</dbReference>
<dbReference type="Pfam" id="PF00072">
    <property type="entry name" value="Response_reg"/>
    <property type="match status" value="1"/>
</dbReference>
<dbReference type="SMART" id="SM00448">
    <property type="entry name" value="REC"/>
    <property type="match status" value="1"/>
</dbReference>
<proteinExistence type="predicted"/>
<organism evidence="6 7">
    <name type="scientific">Shewanella gelidii</name>
    <dbReference type="NCBI Taxonomy" id="1642821"/>
    <lineage>
        <taxon>Bacteria</taxon>
        <taxon>Pseudomonadati</taxon>
        <taxon>Pseudomonadota</taxon>
        <taxon>Gammaproteobacteria</taxon>
        <taxon>Alteromonadales</taxon>
        <taxon>Shewanellaceae</taxon>
        <taxon>Shewanella</taxon>
    </lineage>
</organism>
<dbReference type="CDD" id="cd01948">
    <property type="entry name" value="EAL"/>
    <property type="match status" value="1"/>
</dbReference>
<dbReference type="Pfam" id="PF00563">
    <property type="entry name" value="EAL"/>
    <property type="match status" value="1"/>
</dbReference>
<dbReference type="InterPro" id="IPR043128">
    <property type="entry name" value="Rev_trsase/Diguanyl_cyclase"/>
</dbReference>
<dbReference type="InterPro" id="IPR029787">
    <property type="entry name" value="Nucleotide_cyclase"/>
</dbReference>
<comment type="cofactor">
    <cofactor evidence="1">
        <name>Mg(2+)</name>
        <dbReference type="ChEBI" id="CHEBI:18420"/>
    </cofactor>
</comment>
<dbReference type="CDD" id="cd00130">
    <property type="entry name" value="PAS"/>
    <property type="match status" value="1"/>
</dbReference>
<keyword evidence="2" id="KW-0597">Phosphoprotein</keyword>
<dbReference type="PANTHER" id="PTHR44757">
    <property type="entry name" value="DIGUANYLATE CYCLASE DGCP"/>
    <property type="match status" value="1"/>
</dbReference>
<dbReference type="SMART" id="SM00267">
    <property type="entry name" value="GGDEF"/>
    <property type="match status" value="1"/>
</dbReference>
<dbReference type="InterPro" id="IPR035965">
    <property type="entry name" value="PAS-like_dom_sf"/>
</dbReference>
<dbReference type="Gene3D" id="3.30.450.20">
    <property type="entry name" value="PAS domain"/>
    <property type="match status" value="1"/>
</dbReference>
<evidence type="ECO:0000259" key="4">
    <source>
        <dbReference type="PROSITE" id="PS50883"/>
    </source>
</evidence>
<feature type="domain" description="EAL" evidence="4">
    <location>
        <begin position="433"/>
        <end position="689"/>
    </location>
</feature>
<dbReference type="SUPFAM" id="SSF141868">
    <property type="entry name" value="EAL domain-like"/>
    <property type="match status" value="1"/>
</dbReference>
<comment type="caution">
    <text evidence="6">The sequence shown here is derived from an EMBL/GenBank/DDBJ whole genome shotgun (WGS) entry which is preliminary data.</text>
</comment>
<evidence type="ECO:0000259" key="3">
    <source>
        <dbReference type="PROSITE" id="PS50110"/>
    </source>
</evidence>
<dbReference type="Proteomes" id="UP000613743">
    <property type="component" value="Unassembled WGS sequence"/>
</dbReference>
<evidence type="ECO:0000256" key="2">
    <source>
        <dbReference type="PROSITE-ProRule" id="PRU00169"/>
    </source>
</evidence>
<dbReference type="Pfam" id="PF08447">
    <property type="entry name" value="PAS_3"/>
    <property type="match status" value="1"/>
</dbReference>
<dbReference type="SUPFAM" id="SSF55785">
    <property type="entry name" value="PYP-like sensor domain (PAS domain)"/>
    <property type="match status" value="1"/>
</dbReference>
<dbReference type="InterPro" id="IPR011006">
    <property type="entry name" value="CheY-like_superfamily"/>
</dbReference>
<dbReference type="InterPro" id="IPR000014">
    <property type="entry name" value="PAS"/>
</dbReference>
<dbReference type="InterPro" id="IPR000160">
    <property type="entry name" value="GGDEF_dom"/>
</dbReference>
<dbReference type="PROSITE" id="PS50887">
    <property type="entry name" value="GGDEF"/>
    <property type="match status" value="1"/>
</dbReference>
<dbReference type="Gene3D" id="3.30.70.270">
    <property type="match status" value="1"/>
</dbReference>
<keyword evidence="7" id="KW-1185">Reference proteome</keyword>
<evidence type="ECO:0000259" key="5">
    <source>
        <dbReference type="PROSITE" id="PS50887"/>
    </source>
</evidence>
<evidence type="ECO:0000313" key="7">
    <source>
        <dbReference type="Proteomes" id="UP000613743"/>
    </source>
</evidence>
<dbReference type="SMART" id="SM00052">
    <property type="entry name" value="EAL"/>
    <property type="match status" value="1"/>
</dbReference>
<dbReference type="SMART" id="SM00086">
    <property type="entry name" value="PAC"/>
    <property type="match status" value="1"/>
</dbReference>
<accession>A0A917JRM7</accession>
<dbReference type="RefSeq" id="WP_188919403.1">
    <property type="nucleotide sequence ID" value="NZ_BMPZ01000003.1"/>
</dbReference>
<dbReference type="Gene3D" id="3.40.50.2300">
    <property type="match status" value="1"/>
</dbReference>
<dbReference type="SUPFAM" id="SSF55073">
    <property type="entry name" value="Nucleotide cyclase"/>
    <property type="match status" value="1"/>
</dbReference>
<dbReference type="GO" id="GO:0003824">
    <property type="term" value="F:catalytic activity"/>
    <property type="evidence" value="ECO:0007669"/>
    <property type="project" value="UniProtKB-ARBA"/>
</dbReference>
<dbReference type="InterPro" id="IPR052155">
    <property type="entry name" value="Biofilm_reg_signaling"/>
</dbReference>